<sequence>MTILLLVLAHLIADFWLQSDQMVKHKIKHLKKHILHHLLTTSIVLAVIWGYQYEFQHVISCFISPLAFIIITHLLIDLLKIKFVDSLPKSPTDNMKKLGYFLADQVLHVMMILLTCFLFFHMTIAEMTASLLNLNGSSSLTLLNTALFFVIIYILATSVSGHIVKFIIGSLPSEFANFEGELTLKNQIAAGKEKIQPSTDNRFTEEYHYFTYSPPLRSRGKLIGYLERLLVILLTAAGAYQSIAFIIAAKSIARFKQLNDRNWAEYFLLGTLSSIFLGLVLGLVVQGVLM</sequence>
<keyword evidence="1" id="KW-0812">Transmembrane</keyword>
<evidence type="ECO:0000256" key="1">
    <source>
        <dbReference type="SAM" id="Phobius"/>
    </source>
</evidence>
<feature type="transmembrane region" description="Helical" evidence="1">
    <location>
        <begin position="142"/>
        <end position="164"/>
    </location>
</feature>
<keyword evidence="1" id="KW-0472">Membrane</keyword>
<name>A0A0A1MXX0_9BACI</name>
<protein>
    <recommendedName>
        <fullName evidence="4">DUF3307 domain-containing protein</fullName>
    </recommendedName>
</protein>
<gene>
    <name evidence="2" type="ORF">BN997_03558</name>
</gene>
<dbReference type="EMBL" id="CDGG01000001">
    <property type="protein sequence ID" value="CEI83641.1"/>
    <property type="molecule type" value="Genomic_DNA"/>
</dbReference>
<dbReference type="OrthoDB" id="5122730at2"/>
<feature type="transmembrane region" description="Helical" evidence="1">
    <location>
        <begin position="229"/>
        <end position="247"/>
    </location>
</feature>
<keyword evidence="3" id="KW-1185">Reference proteome</keyword>
<feature type="transmembrane region" description="Helical" evidence="1">
    <location>
        <begin position="34"/>
        <end position="51"/>
    </location>
</feature>
<reference evidence="2 3" key="1">
    <citation type="submission" date="2014-11" db="EMBL/GenBank/DDBJ databases">
        <authorList>
            <person name="Urmite Genomes Urmite Genomes"/>
        </authorList>
    </citation>
    <scope>NUCLEOTIDE SEQUENCE [LARGE SCALE GENOMIC DNA]</scope>
    <source>
        <strain evidence="2 3">Oc5</strain>
    </source>
</reference>
<accession>A0A0A1MXX0</accession>
<feature type="transmembrane region" description="Helical" evidence="1">
    <location>
        <begin position="100"/>
        <end position="122"/>
    </location>
</feature>
<keyword evidence="1" id="KW-1133">Transmembrane helix</keyword>
<dbReference type="InterPro" id="IPR021737">
    <property type="entry name" value="Phage_phiKZ_Orf197"/>
</dbReference>
<dbReference type="Pfam" id="PF11750">
    <property type="entry name" value="DUF3307"/>
    <property type="match status" value="1"/>
</dbReference>
<feature type="transmembrane region" description="Helical" evidence="1">
    <location>
        <begin position="57"/>
        <end position="79"/>
    </location>
</feature>
<feature type="transmembrane region" description="Helical" evidence="1">
    <location>
        <begin position="267"/>
        <end position="289"/>
    </location>
</feature>
<evidence type="ECO:0000313" key="3">
    <source>
        <dbReference type="Proteomes" id="UP000040453"/>
    </source>
</evidence>
<dbReference type="AlphaFoldDB" id="A0A0A1MXX0"/>
<evidence type="ECO:0008006" key="4">
    <source>
        <dbReference type="Google" id="ProtNLM"/>
    </source>
</evidence>
<dbReference type="RefSeq" id="WP_042534004.1">
    <property type="nucleotide sequence ID" value="NZ_CAXOIH010000002.1"/>
</dbReference>
<dbReference type="STRING" id="545501.BN997_03558"/>
<proteinExistence type="predicted"/>
<organism evidence="2 3">
    <name type="scientific">Oceanobacillus oncorhynchi</name>
    <dbReference type="NCBI Taxonomy" id="545501"/>
    <lineage>
        <taxon>Bacteria</taxon>
        <taxon>Bacillati</taxon>
        <taxon>Bacillota</taxon>
        <taxon>Bacilli</taxon>
        <taxon>Bacillales</taxon>
        <taxon>Bacillaceae</taxon>
        <taxon>Oceanobacillus</taxon>
    </lineage>
</organism>
<dbReference type="Proteomes" id="UP000040453">
    <property type="component" value="Unassembled WGS sequence"/>
</dbReference>
<evidence type="ECO:0000313" key="2">
    <source>
        <dbReference type="EMBL" id="CEI83641.1"/>
    </source>
</evidence>